<dbReference type="PRINTS" id="PR00385">
    <property type="entry name" value="P450"/>
</dbReference>
<dbReference type="GO" id="GO:0016705">
    <property type="term" value="F:oxidoreductase activity, acting on paired donors, with incorporation or reduction of molecular oxygen"/>
    <property type="evidence" value="ECO:0007669"/>
    <property type="project" value="InterPro"/>
</dbReference>
<reference evidence="10 11" key="1">
    <citation type="journal article" date="2019" name="J. Ind. Microbiol. Biotechnol.">
        <title>The complete genomic sequence of Streptomyces spectabilis NRRL-2792 and identification of secondary metabolite biosynthetic gene clusters.</title>
        <authorList>
            <person name="Sinha A."/>
            <person name="Phillips-Salemka S."/>
            <person name="Niraula T.A."/>
            <person name="Short K.A."/>
            <person name="Niraula N.P."/>
        </authorList>
    </citation>
    <scope>NUCLEOTIDE SEQUENCE [LARGE SCALE GENOMIC DNA]</scope>
    <source>
        <strain evidence="10 11">NRRL 2792</strain>
    </source>
</reference>
<evidence type="ECO:0000256" key="4">
    <source>
        <dbReference type="ARBA" id="ARBA00023002"/>
    </source>
</evidence>
<comment type="similarity">
    <text evidence="1 8">Belongs to the cytochrome P450 family.</text>
</comment>
<dbReference type="InterPro" id="IPR050196">
    <property type="entry name" value="Cytochrome_P450_Monoox"/>
</dbReference>
<dbReference type="PROSITE" id="PS00086">
    <property type="entry name" value="CYTOCHROME_P450"/>
    <property type="match status" value="1"/>
</dbReference>
<dbReference type="EMBL" id="CP040916">
    <property type="protein sequence ID" value="QDQ11451.1"/>
    <property type="molecule type" value="Genomic_DNA"/>
</dbReference>
<dbReference type="PANTHER" id="PTHR24291:SF50">
    <property type="entry name" value="BIFUNCTIONAL ALBAFLAVENONE MONOOXYGENASE_TERPENE SYNTHASE"/>
    <property type="match status" value="1"/>
</dbReference>
<feature type="binding site" description="axial binding residue" evidence="7">
    <location>
        <position position="431"/>
    </location>
    <ligand>
        <name>heme</name>
        <dbReference type="ChEBI" id="CHEBI:30413"/>
    </ligand>
    <ligandPart>
        <name>Fe</name>
        <dbReference type="ChEBI" id="CHEBI:18248"/>
    </ligandPart>
</feature>
<dbReference type="InterPro" id="IPR001128">
    <property type="entry name" value="Cyt_P450"/>
</dbReference>
<dbReference type="Gene3D" id="1.10.630.10">
    <property type="entry name" value="Cytochrome P450"/>
    <property type="match status" value="1"/>
</dbReference>
<dbReference type="InterPro" id="IPR017972">
    <property type="entry name" value="Cyt_P450_CS"/>
</dbReference>
<sequence>MYGRRERGKGGSGAAKLAHLPEPGSSRGRLRTTEAEDHVNTTVPVPRSPGALPLVGHLLSLARDPMGFIGAQRRHGPLVRISLGRRPAYVITTPALARQIQLDSNGKHFDVGGPVLDLFIRLVGDSLPTCPAATHRRQRPILQQAFHHSRMPGYAETFRDVALARATRWTNGTVIDAAKEMTALSMDALARTLFLGPGSAEAAEVFQRHFPVVISGLATQMLAPAAGRLPTPGNRRFRHSIDTIHQAITVMIAMRRTDATDHPDLLSLLLSPEGRTHLAPDDTALRDQLFGFLIGGIETTGSVMGWVLHLLATHPETAARAHDEIDDVLGGRPPIQDDLARLPLLKRIVSEVLRLYPPVWLVSRTTRAEAPLGEHLLPVGSDVFLSAYVLHRDPGTFSDPDRFDPDRWTENRTSRPQRDAYMPFGVGARKCIGEVYGLTQTGIVLATLLQRWQIHPASGREVRPHVRITQRPANARIRLVAKPRAT</sequence>
<keyword evidence="5 7" id="KW-0408">Iron</keyword>
<dbReference type="GO" id="GO:0005506">
    <property type="term" value="F:iron ion binding"/>
    <property type="evidence" value="ECO:0007669"/>
    <property type="project" value="InterPro"/>
</dbReference>
<keyword evidence="6 8" id="KW-0503">Monooxygenase</keyword>
<feature type="region of interest" description="Disordered" evidence="9">
    <location>
        <begin position="1"/>
        <end position="31"/>
    </location>
</feature>
<dbReference type="AlphaFoldDB" id="A0A516R720"/>
<evidence type="ECO:0000256" key="3">
    <source>
        <dbReference type="ARBA" id="ARBA00022723"/>
    </source>
</evidence>
<dbReference type="Proteomes" id="UP000316806">
    <property type="component" value="Chromosome"/>
</dbReference>
<proteinExistence type="inferred from homology"/>
<organism evidence="10 11">
    <name type="scientific">Streptomyces spectabilis</name>
    <dbReference type="NCBI Taxonomy" id="68270"/>
    <lineage>
        <taxon>Bacteria</taxon>
        <taxon>Bacillati</taxon>
        <taxon>Actinomycetota</taxon>
        <taxon>Actinomycetes</taxon>
        <taxon>Kitasatosporales</taxon>
        <taxon>Streptomycetaceae</taxon>
        <taxon>Streptomyces</taxon>
    </lineage>
</organism>
<keyword evidence="4 8" id="KW-0560">Oxidoreductase</keyword>
<dbReference type="InterPro" id="IPR036396">
    <property type="entry name" value="Cyt_P450_sf"/>
</dbReference>
<accession>A0A516R720</accession>
<evidence type="ECO:0000256" key="2">
    <source>
        <dbReference type="ARBA" id="ARBA00022617"/>
    </source>
</evidence>
<dbReference type="Pfam" id="PF00067">
    <property type="entry name" value="p450"/>
    <property type="match status" value="1"/>
</dbReference>
<evidence type="ECO:0000313" key="10">
    <source>
        <dbReference type="EMBL" id="QDQ11451.1"/>
    </source>
</evidence>
<keyword evidence="2 7" id="KW-0349">Heme</keyword>
<comment type="cofactor">
    <cofactor evidence="7">
        <name>heme</name>
        <dbReference type="ChEBI" id="CHEBI:30413"/>
    </cofactor>
</comment>
<keyword evidence="3 7" id="KW-0479">Metal-binding</keyword>
<evidence type="ECO:0000313" key="11">
    <source>
        <dbReference type="Proteomes" id="UP000316806"/>
    </source>
</evidence>
<evidence type="ECO:0000256" key="6">
    <source>
        <dbReference type="ARBA" id="ARBA00023033"/>
    </source>
</evidence>
<evidence type="ECO:0000256" key="1">
    <source>
        <dbReference type="ARBA" id="ARBA00010617"/>
    </source>
</evidence>
<evidence type="ECO:0000256" key="9">
    <source>
        <dbReference type="SAM" id="MobiDB-lite"/>
    </source>
</evidence>
<evidence type="ECO:0000256" key="5">
    <source>
        <dbReference type="ARBA" id="ARBA00023004"/>
    </source>
</evidence>
<dbReference type="SUPFAM" id="SSF48264">
    <property type="entry name" value="Cytochrome P450"/>
    <property type="match status" value="1"/>
</dbReference>
<name>A0A516R720_STRST</name>
<gene>
    <name evidence="10" type="ORF">FH965_13415</name>
</gene>
<evidence type="ECO:0000256" key="7">
    <source>
        <dbReference type="PIRSR" id="PIRSR602401-1"/>
    </source>
</evidence>
<dbReference type="InterPro" id="IPR002401">
    <property type="entry name" value="Cyt_P450_E_grp-I"/>
</dbReference>
<dbReference type="GO" id="GO:0020037">
    <property type="term" value="F:heme binding"/>
    <property type="evidence" value="ECO:0007669"/>
    <property type="project" value="InterPro"/>
</dbReference>
<protein>
    <submittedName>
        <fullName evidence="10">Cytochrome P450</fullName>
    </submittedName>
</protein>
<evidence type="ECO:0000256" key="8">
    <source>
        <dbReference type="RuleBase" id="RU000461"/>
    </source>
</evidence>
<dbReference type="PANTHER" id="PTHR24291">
    <property type="entry name" value="CYTOCHROME P450 FAMILY 4"/>
    <property type="match status" value="1"/>
</dbReference>
<dbReference type="GO" id="GO:0004497">
    <property type="term" value="F:monooxygenase activity"/>
    <property type="evidence" value="ECO:0007669"/>
    <property type="project" value="UniProtKB-KW"/>
</dbReference>
<dbReference type="PRINTS" id="PR00463">
    <property type="entry name" value="EP450I"/>
</dbReference>